<proteinExistence type="predicted"/>
<dbReference type="InterPro" id="IPR043472">
    <property type="entry name" value="Macro_dom-like"/>
</dbReference>
<name>A0A8T2LSB5_ASTMX</name>
<evidence type="ECO:0000313" key="2">
    <source>
        <dbReference type="EMBL" id="KAG9274803.1"/>
    </source>
</evidence>
<gene>
    <name evidence="2" type="primary">MACROD2</name>
    <name evidence="2" type="ORF">AMEX_G9249</name>
</gene>
<evidence type="ECO:0000313" key="3">
    <source>
        <dbReference type="Proteomes" id="UP000752171"/>
    </source>
</evidence>
<dbReference type="EMBL" id="JAICCE010000007">
    <property type="protein sequence ID" value="KAG9274803.1"/>
    <property type="molecule type" value="Genomic_DNA"/>
</dbReference>
<dbReference type="AlphaFoldDB" id="A0A8T2LSB5"/>
<comment type="caution">
    <text evidence="2">The sequence shown here is derived from an EMBL/GenBank/DDBJ whole genome shotgun (WGS) entry which is preliminary data.</text>
</comment>
<evidence type="ECO:0000256" key="1">
    <source>
        <dbReference type="SAM" id="MobiDB-lite"/>
    </source>
</evidence>
<dbReference type="OrthoDB" id="6133115at2759"/>
<accession>A0A8T2LSB5</accession>
<organism evidence="2 3">
    <name type="scientific">Astyanax mexicanus</name>
    <name type="common">Blind cave fish</name>
    <name type="synonym">Astyanax fasciatus mexicanus</name>
    <dbReference type="NCBI Taxonomy" id="7994"/>
    <lineage>
        <taxon>Eukaryota</taxon>
        <taxon>Metazoa</taxon>
        <taxon>Chordata</taxon>
        <taxon>Craniata</taxon>
        <taxon>Vertebrata</taxon>
        <taxon>Euteleostomi</taxon>
        <taxon>Actinopterygii</taxon>
        <taxon>Neopterygii</taxon>
        <taxon>Teleostei</taxon>
        <taxon>Ostariophysi</taxon>
        <taxon>Characiformes</taxon>
        <taxon>Characoidei</taxon>
        <taxon>Acestrorhamphidae</taxon>
        <taxon>Acestrorhamphinae</taxon>
        <taxon>Astyanax</taxon>
    </lineage>
</organism>
<protein>
    <submittedName>
        <fullName evidence="2">O-acetyl-ADP-ribose deacetylase MACROD2 isoform X1</fullName>
    </submittedName>
</protein>
<feature type="region of interest" description="Disordered" evidence="1">
    <location>
        <begin position="40"/>
        <end position="61"/>
    </location>
</feature>
<dbReference type="Gene3D" id="3.40.220.10">
    <property type="entry name" value="Leucine Aminopeptidase, subunit E, domain 1"/>
    <property type="match status" value="1"/>
</dbReference>
<reference evidence="2 3" key="1">
    <citation type="submission" date="2021-07" db="EMBL/GenBank/DDBJ databases">
        <authorList>
            <person name="Imarazene B."/>
            <person name="Zahm M."/>
            <person name="Klopp C."/>
            <person name="Cabau C."/>
            <person name="Beille S."/>
            <person name="Jouanno E."/>
            <person name="Castinel A."/>
            <person name="Lluch J."/>
            <person name="Gil L."/>
            <person name="Kuchtly C."/>
            <person name="Lopez Roques C."/>
            <person name="Donnadieu C."/>
            <person name="Parrinello H."/>
            <person name="Journot L."/>
            <person name="Du K."/>
            <person name="Schartl M."/>
            <person name="Retaux S."/>
            <person name="Guiguen Y."/>
        </authorList>
    </citation>
    <scope>NUCLEOTIDE SEQUENCE [LARGE SCALE GENOMIC DNA]</scope>
    <source>
        <strain evidence="2">Pach_M1</strain>
        <tissue evidence="2">Testis</tissue>
    </source>
</reference>
<dbReference type="Proteomes" id="UP000752171">
    <property type="component" value="Unassembled WGS sequence"/>
</dbReference>
<sequence>MSRKKKEWRAEKERLLSLGKEDRRKECSNYLALEKIPTWRHRGSSSAEEEEDDRPVSPRPAHLCDKVSLYKGDITLLEVDAIVNAGKS</sequence>
<dbReference type="SUPFAM" id="SSF52949">
    <property type="entry name" value="Macro domain-like"/>
    <property type="match status" value="1"/>
</dbReference>